<dbReference type="InterPro" id="IPR050200">
    <property type="entry name" value="Nuclear_hormone_rcpt_NR3"/>
</dbReference>
<name>A0A7R9QTG6_9ACAR</name>
<proteinExistence type="predicted"/>
<dbReference type="OrthoDB" id="6418436at2759"/>
<protein>
    <recommendedName>
        <fullName evidence="10">Nuclear receptor domain-containing protein</fullName>
    </recommendedName>
</protein>
<keyword evidence="12" id="KW-1185">Reference proteome</keyword>
<feature type="domain" description="Nuclear receptor" evidence="10">
    <location>
        <begin position="177"/>
        <end position="239"/>
    </location>
</feature>
<dbReference type="GO" id="GO:0008270">
    <property type="term" value="F:zinc ion binding"/>
    <property type="evidence" value="ECO:0007669"/>
    <property type="project" value="UniProtKB-KW"/>
</dbReference>
<evidence type="ECO:0000256" key="4">
    <source>
        <dbReference type="ARBA" id="ARBA00023015"/>
    </source>
</evidence>
<organism evidence="11">
    <name type="scientific">Oppiella nova</name>
    <dbReference type="NCBI Taxonomy" id="334625"/>
    <lineage>
        <taxon>Eukaryota</taxon>
        <taxon>Metazoa</taxon>
        <taxon>Ecdysozoa</taxon>
        <taxon>Arthropoda</taxon>
        <taxon>Chelicerata</taxon>
        <taxon>Arachnida</taxon>
        <taxon>Acari</taxon>
        <taxon>Acariformes</taxon>
        <taxon>Sarcoptiformes</taxon>
        <taxon>Oribatida</taxon>
        <taxon>Brachypylina</taxon>
        <taxon>Oppioidea</taxon>
        <taxon>Oppiidae</taxon>
        <taxon>Oppiella</taxon>
    </lineage>
</organism>
<evidence type="ECO:0000256" key="6">
    <source>
        <dbReference type="ARBA" id="ARBA00023163"/>
    </source>
</evidence>
<dbReference type="PROSITE" id="PS51030">
    <property type="entry name" value="NUCLEAR_REC_DBD_2"/>
    <property type="match status" value="1"/>
</dbReference>
<dbReference type="AlphaFoldDB" id="A0A7R9QTG6"/>
<evidence type="ECO:0000256" key="8">
    <source>
        <dbReference type="ARBA" id="ARBA00023242"/>
    </source>
</evidence>
<keyword evidence="1" id="KW-0479">Metal-binding</keyword>
<evidence type="ECO:0000256" key="7">
    <source>
        <dbReference type="ARBA" id="ARBA00023170"/>
    </source>
</evidence>
<keyword evidence="5" id="KW-0238">DNA-binding</keyword>
<dbReference type="PANTHER" id="PTHR48092">
    <property type="entry name" value="KNIRPS-RELATED PROTEIN-RELATED"/>
    <property type="match status" value="1"/>
</dbReference>
<dbReference type="InterPro" id="IPR001628">
    <property type="entry name" value="Znf_hrmn_rcpt"/>
</dbReference>
<feature type="region of interest" description="Disordered" evidence="9">
    <location>
        <begin position="22"/>
        <end position="62"/>
    </location>
</feature>
<sequence>MRFGVIGLKECITGSDYDCNGRNGSNGSNGSIDSQSSSDGSDSESTPDSKPQKAISPQSQTQTHLLSRFDGIPLKKQNLFDANLSFINSCTSAPFPSLTNSSPLFISPTLFKPILANNISQGRPLNLSVTNSSHESLAYSTQLSSNQCSSGSSHSNQSEFTQNNQIMRNSIKRPSPGLLCVVCGDTSSGKHYGILACNGCRCQAGTGGCVIDKQHRNQCQSCRLKKCLTMGMNKDANSLMKAELKDIF</sequence>
<dbReference type="SUPFAM" id="SSF57716">
    <property type="entry name" value="Glucocorticoid receptor-like (DNA-binding domain)"/>
    <property type="match status" value="1"/>
</dbReference>
<keyword evidence="6" id="KW-0804">Transcription</keyword>
<keyword evidence="8" id="KW-0539">Nucleus</keyword>
<dbReference type="SMART" id="SM00399">
    <property type="entry name" value="ZnF_C4"/>
    <property type="match status" value="1"/>
</dbReference>
<dbReference type="EMBL" id="CAJPVJ010012350">
    <property type="protein sequence ID" value="CAG2174275.1"/>
    <property type="molecule type" value="Genomic_DNA"/>
</dbReference>
<dbReference type="EMBL" id="OC927175">
    <property type="protein sequence ID" value="CAD7657089.1"/>
    <property type="molecule type" value="Genomic_DNA"/>
</dbReference>
<dbReference type="Gene3D" id="3.30.50.10">
    <property type="entry name" value="Erythroid Transcription Factor GATA-1, subunit A"/>
    <property type="match status" value="2"/>
</dbReference>
<dbReference type="GO" id="GO:0003700">
    <property type="term" value="F:DNA-binding transcription factor activity"/>
    <property type="evidence" value="ECO:0007669"/>
    <property type="project" value="InterPro"/>
</dbReference>
<evidence type="ECO:0000313" key="12">
    <source>
        <dbReference type="Proteomes" id="UP000728032"/>
    </source>
</evidence>
<evidence type="ECO:0000256" key="5">
    <source>
        <dbReference type="ARBA" id="ARBA00023125"/>
    </source>
</evidence>
<keyword evidence="2" id="KW-0863">Zinc-finger</keyword>
<dbReference type="Proteomes" id="UP000728032">
    <property type="component" value="Unassembled WGS sequence"/>
</dbReference>
<gene>
    <name evidence="11" type="ORF">ONB1V03_LOCUS13721</name>
</gene>
<feature type="compositionally biased region" description="Low complexity" evidence="9">
    <location>
        <begin position="22"/>
        <end position="49"/>
    </location>
</feature>
<accession>A0A7R9QTG6</accession>
<evidence type="ECO:0000256" key="3">
    <source>
        <dbReference type="ARBA" id="ARBA00022833"/>
    </source>
</evidence>
<evidence type="ECO:0000256" key="9">
    <source>
        <dbReference type="SAM" id="MobiDB-lite"/>
    </source>
</evidence>
<keyword evidence="3" id="KW-0862">Zinc</keyword>
<dbReference type="Pfam" id="PF00105">
    <property type="entry name" value="zf-C4"/>
    <property type="match status" value="1"/>
</dbReference>
<evidence type="ECO:0000313" key="11">
    <source>
        <dbReference type="EMBL" id="CAD7657089.1"/>
    </source>
</evidence>
<dbReference type="InterPro" id="IPR013088">
    <property type="entry name" value="Znf_NHR/GATA"/>
</dbReference>
<evidence type="ECO:0000256" key="2">
    <source>
        <dbReference type="ARBA" id="ARBA00022771"/>
    </source>
</evidence>
<dbReference type="GO" id="GO:0043565">
    <property type="term" value="F:sequence-specific DNA binding"/>
    <property type="evidence" value="ECO:0007669"/>
    <property type="project" value="InterPro"/>
</dbReference>
<reference evidence="11" key="1">
    <citation type="submission" date="2020-11" db="EMBL/GenBank/DDBJ databases">
        <authorList>
            <person name="Tran Van P."/>
        </authorList>
    </citation>
    <scope>NUCLEOTIDE SEQUENCE</scope>
</reference>
<dbReference type="PRINTS" id="PR00047">
    <property type="entry name" value="STROIDFINGER"/>
</dbReference>
<keyword evidence="7" id="KW-0675">Receptor</keyword>
<evidence type="ECO:0000259" key="10">
    <source>
        <dbReference type="PROSITE" id="PS51030"/>
    </source>
</evidence>
<keyword evidence="4" id="KW-0805">Transcription regulation</keyword>
<evidence type="ECO:0000256" key="1">
    <source>
        <dbReference type="ARBA" id="ARBA00022723"/>
    </source>
</evidence>